<dbReference type="InterPro" id="IPR006300">
    <property type="entry name" value="FlgB"/>
</dbReference>
<keyword evidence="7" id="KW-0969">Cilium</keyword>
<reference evidence="7 8" key="1">
    <citation type="submission" date="2020-10" db="EMBL/GenBank/DDBJ databases">
        <title>Complete genome sequence of Paludibaculum fermentans P105T, a facultatively anaerobic acidobacterium capable of dissimilatory Fe(III) reduction.</title>
        <authorList>
            <person name="Dedysh S.N."/>
            <person name="Beletsky A.V."/>
            <person name="Kulichevskaya I.S."/>
            <person name="Mardanov A.V."/>
            <person name="Ravin N.V."/>
        </authorList>
    </citation>
    <scope>NUCLEOTIDE SEQUENCE [LARGE SCALE GENOMIC DNA]</scope>
    <source>
        <strain evidence="7 8">P105</strain>
    </source>
</reference>
<feature type="domain" description="Flagellar basal body rod protein N-terminal" evidence="6">
    <location>
        <begin position="4"/>
        <end position="24"/>
    </location>
</feature>
<evidence type="ECO:0000313" key="7">
    <source>
        <dbReference type="EMBL" id="QOY91918.1"/>
    </source>
</evidence>
<protein>
    <recommendedName>
        <fullName evidence="3">Flagellar basal body rod protein FlgB</fullName>
    </recommendedName>
</protein>
<dbReference type="Pfam" id="PF00460">
    <property type="entry name" value="Flg_bb_rod"/>
    <property type="match status" value="1"/>
</dbReference>
<dbReference type="Proteomes" id="UP000593892">
    <property type="component" value="Chromosome"/>
</dbReference>
<comment type="similarity">
    <text evidence="2">Belongs to the flagella basal body rod proteins family.</text>
</comment>
<keyword evidence="7" id="KW-0966">Cell projection</keyword>
<name>A0A7S7NY38_PALFE</name>
<comment type="subcellular location">
    <subcellularLocation>
        <location evidence="1">Bacterial flagellum basal body</location>
    </subcellularLocation>
</comment>
<comment type="function">
    <text evidence="5">Structural component of flagellum, the bacterial motility apparatus. Part of the rod structure of flagellar basal body.</text>
</comment>
<evidence type="ECO:0000256" key="3">
    <source>
        <dbReference type="ARBA" id="ARBA00014376"/>
    </source>
</evidence>
<dbReference type="EMBL" id="CP063849">
    <property type="protein sequence ID" value="QOY91918.1"/>
    <property type="molecule type" value="Genomic_DNA"/>
</dbReference>
<dbReference type="KEGG" id="pfer:IRI77_04700"/>
<accession>A0A7S7NY38</accession>
<evidence type="ECO:0000259" key="6">
    <source>
        <dbReference type="Pfam" id="PF00460"/>
    </source>
</evidence>
<sequence length="100" mass="11074">MDLLADRQKLVAANLANLDTPGYRTKDLDFQFEFLSQTPGGTPNVIEPTGLTMKNDGNNVSLDRESRLLAENALRFNVATNLLRNELRTVRKAIEEGKGA</sequence>
<keyword evidence="7" id="KW-0282">Flagellum</keyword>
<evidence type="ECO:0000256" key="2">
    <source>
        <dbReference type="ARBA" id="ARBA00009677"/>
    </source>
</evidence>
<proteinExistence type="inferred from homology"/>
<dbReference type="InterPro" id="IPR001444">
    <property type="entry name" value="Flag_bb_rod_N"/>
</dbReference>
<keyword evidence="8" id="KW-1185">Reference proteome</keyword>
<dbReference type="AlphaFoldDB" id="A0A7S7NY38"/>
<evidence type="ECO:0000313" key="8">
    <source>
        <dbReference type="Proteomes" id="UP000593892"/>
    </source>
</evidence>
<evidence type="ECO:0000256" key="5">
    <source>
        <dbReference type="ARBA" id="ARBA00024934"/>
    </source>
</evidence>
<organism evidence="7 8">
    <name type="scientific">Paludibaculum fermentans</name>
    <dbReference type="NCBI Taxonomy" id="1473598"/>
    <lineage>
        <taxon>Bacteria</taxon>
        <taxon>Pseudomonadati</taxon>
        <taxon>Acidobacteriota</taxon>
        <taxon>Terriglobia</taxon>
        <taxon>Bryobacterales</taxon>
        <taxon>Bryobacteraceae</taxon>
        <taxon>Paludibaculum</taxon>
    </lineage>
</organism>
<dbReference type="PIRSF" id="PIRSF002889">
    <property type="entry name" value="Rod_FlgB"/>
    <property type="match status" value="1"/>
</dbReference>
<keyword evidence="4" id="KW-0975">Bacterial flagellum</keyword>
<gene>
    <name evidence="7" type="ORF">IRI77_04700</name>
</gene>
<dbReference type="GO" id="GO:0030694">
    <property type="term" value="C:bacterial-type flagellum basal body, rod"/>
    <property type="evidence" value="ECO:0007669"/>
    <property type="project" value="InterPro"/>
</dbReference>
<dbReference type="GO" id="GO:0071973">
    <property type="term" value="P:bacterial-type flagellum-dependent cell motility"/>
    <property type="evidence" value="ECO:0007669"/>
    <property type="project" value="InterPro"/>
</dbReference>
<evidence type="ECO:0000256" key="4">
    <source>
        <dbReference type="ARBA" id="ARBA00023143"/>
    </source>
</evidence>
<evidence type="ECO:0000256" key="1">
    <source>
        <dbReference type="ARBA" id="ARBA00004117"/>
    </source>
</evidence>